<dbReference type="AlphaFoldDB" id="A0AAE1VGZ1"/>
<dbReference type="EMBL" id="JAVYJV010000006">
    <property type="protein sequence ID" value="KAK4368662.1"/>
    <property type="molecule type" value="Genomic_DNA"/>
</dbReference>
<dbReference type="InterPro" id="IPR036877">
    <property type="entry name" value="SUI1_dom_sf"/>
</dbReference>
<dbReference type="PANTHER" id="PTHR12789">
    <property type="entry name" value="DENSITY-REGULATED PROTEIN HOMOLOG"/>
    <property type="match status" value="1"/>
</dbReference>
<protein>
    <recommendedName>
        <fullName evidence="1">SUI1 domain-containing protein</fullName>
    </recommendedName>
</protein>
<proteinExistence type="predicted"/>
<dbReference type="InterPro" id="IPR050318">
    <property type="entry name" value="DENR/SUI1_TIF"/>
</dbReference>
<dbReference type="PROSITE" id="PS50296">
    <property type="entry name" value="SUI1"/>
    <property type="match status" value="1"/>
</dbReference>
<reference evidence="2" key="1">
    <citation type="submission" date="2023-12" db="EMBL/GenBank/DDBJ databases">
        <title>Genome assembly of Anisodus tanguticus.</title>
        <authorList>
            <person name="Wang Y.-J."/>
        </authorList>
    </citation>
    <scope>NUCLEOTIDE SEQUENCE</scope>
    <source>
        <strain evidence="2">KB-2021</strain>
        <tissue evidence="2">Leaf</tissue>
    </source>
</reference>
<keyword evidence="3" id="KW-1185">Reference proteome</keyword>
<dbReference type="GO" id="GO:0003743">
    <property type="term" value="F:translation initiation factor activity"/>
    <property type="evidence" value="ECO:0007669"/>
    <property type="project" value="InterPro"/>
</dbReference>
<dbReference type="Pfam" id="PF01253">
    <property type="entry name" value="SUI1"/>
    <property type="match status" value="1"/>
</dbReference>
<dbReference type="GO" id="GO:0002188">
    <property type="term" value="P:translation reinitiation"/>
    <property type="evidence" value="ECO:0007669"/>
    <property type="project" value="TreeGrafter"/>
</dbReference>
<dbReference type="GO" id="GO:0003729">
    <property type="term" value="F:mRNA binding"/>
    <property type="evidence" value="ECO:0007669"/>
    <property type="project" value="TreeGrafter"/>
</dbReference>
<dbReference type="Gene3D" id="3.30.780.10">
    <property type="entry name" value="SUI1-like domain"/>
    <property type="match status" value="1"/>
</dbReference>
<comment type="caution">
    <text evidence="2">The sequence shown here is derived from an EMBL/GenBank/DDBJ whole genome shotgun (WGS) entry which is preliminary data.</text>
</comment>
<accession>A0AAE1VGZ1</accession>
<name>A0AAE1VGZ1_9SOLA</name>
<dbReference type="GO" id="GO:0001731">
    <property type="term" value="P:formation of translation preinitiation complex"/>
    <property type="evidence" value="ECO:0007669"/>
    <property type="project" value="TreeGrafter"/>
</dbReference>
<sequence>MLRCIPLSRKLENHGRVKIRSQIRLVLGFKPGPKTEVQWVSLTGPTAGYASKNLGEKFATGASLVKGPTEKEQIDVQGDIAYDIVDFITKTWSDVPESAIFFIEDGKKVPAA</sequence>
<dbReference type="Proteomes" id="UP001291623">
    <property type="component" value="Unassembled WGS sequence"/>
</dbReference>
<gene>
    <name evidence="2" type="ORF">RND71_012454</name>
</gene>
<evidence type="ECO:0000313" key="3">
    <source>
        <dbReference type="Proteomes" id="UP001291623"/>
    </source>
</evidence>
<dbReference type="InterPro" id="IPR001950">
    <property type="entry name" value="SUI1"/>
</dbReference>
<organism evidence="2 3">
    <name type="scientific">Anisodus tanguticus</name>
    <dbReference type="NCBI Taxonomy" id="243964"/>
    <lineage>
        <taxon>Eukaryota</taxon>
        <taxon>Viridiplantae</taxon>
        <taxon>Streptophyta</taxon>
        <taxon>Embryophyta</taxon>
        <taxon>Tracheophyta</taxon>
        <taxon>Spermatophyta</taxon>
        <taxon>Magnoliopsida</taxon>
        <taxon>eudicotyledons</taxon>
        <taxon>Gunneridae</taxon>
        <taxon>Pentapetalae</taxon>
        <taxon>asterids</taxon>
        <taxon>lamiids</taxon>
        <taxon>Solanales</taxon>
        <taxon>Solanaceae</taxon>
        <taxon>Solanoideae</taxon>
        <taxon>Hyoscyameae</taxon>
        <taxon>Anisodus</taxon>
    </lineage>
</organism>
<dbReference type="SUPFAM" id="SSF55159">
    <property type="entry name" value="eIF1-like"/>
    <property type="match status" value="1"/>
</dbReference>
<evidence type="ECO:0000313" key="2">
    <source>
        <dbReference type="EMBL" id="KAK4368662.1"/>
    </source>
</evidence>
<dbReference type="PANTHER" id="PTHR12789:SF0">
    <property type="entry name" value="DENSITY-REGULATED PROTEIN"/>
    <property type="match status" value="1"/>
</dbReference>
<evidence type="ECO:0000259" key="1">
    <source>
        <dbReference type="PROSITE" id="PS50296"/>
    </source>
</evidence>
<feature type="domain" description="SUI1" evidence="1">
    <location>
        <begin position="35"/>
        <end position="92"/>
    </location>
</feature>